<protein>
    <submittedName>
        <fullName evidence="1">Nitroreductase family protein</fullName>
    </submittedName>
</protein>
<dbReference type="InterPro" id="IPR023312">
    <property type="entry name" value="Put_nitroreductase_C_bac"/>
</dbReference>
<sequence length="48" mass="5470">MTVIALGKPKEVVVIEKLSESGDIKYWRDEQGIHHVPKRALEDLIINT</sequence>
<organism evidence="1 2">
    <name type="scientific">Candidatus Desulfosporosinus infrequens</name>
    <dbReference type="NCBI Taxonomy" id="2043169"/>
    <lineage>
        <taxon>Bacteria</taxon>
        <taxon>Bacillati</taxon>
        <taxon>Bacillota</taxon>
        <taxon>Clostridia</taxon>
        <taxon>Eubacteriales</taxon>
        <taxon>Desulfitobacteriaceae</taxon>
        <taxon>Desulfosporosinus</taxon>
    </lineage>
</organism>
<dbReference type="AlphaFoldDB" id="A0A2U3LN45"/>
<evidence type="ECO:0000313" key="2">
    <source>
        <dbReference type="Proteomes" id="UP000238916"/>
    </source>
</evidence>
<evidence type="ECO:0000313" key="1">
    <source>
        <dbReference type="EMBL" id="SPF53256.1"/>
    </source>
</evidence>
<proteinExistence type="predicted"/>
<accession>A0A2U3LN45</accession>
<dbReference type="Proteomes" id="UP000238916">
    <property type="component" value="Unassembled WGS sequence"/>
</dbReference>
<dbReference type="Gene3D" id="2.20.180.10">
    <property type="entry name" value="putative fmn-dependent nitroreductase like domains"/>
    <property type="match status" value="1"/>
</dbReference>
<dbReference type="EMBL" id="OMOF01000612">
    <property type="protein sequence ID" value="SPF53256.1"/>
    <property type="molecule type" value="Genomic_DNA"/>
</dbReference>
<gene>
    <name evidence="1" type="ORF">SBF1_650007</name>
</gene>
<reference evidence="2" key="1">
    <citation type="submission" date="2018-02" db="EMBL/GenBank/DDBJ databases">
        <authorList>
            <person name="Hausmann B."/>
        </authorList>
    </citation>
    <scope>NUCLEOTIDE SEQUENCE [LARGE SCALE GENOMIC DNA]</scope>
    <source>
        <strain evidence="2">Peat soil MAG SbF1</strain>
    </source>
</reference>
<name>A0A2U3LN45_9FIRM</name>